<dbReference type="RefSeq" id="WP_339944761.1">
    <property type="nucleotide sequence ID" value="NZ_BAABGA010000008.1"/>
</dbReference>
<proteinExistence type="predicted"/>
<evidence type="ECO:0008006" key="3">
    <source>
        <dbReference type="Google" id="ProtNLM"/>
    </source>
</evidence>
<accession>A0ABP8MAI9</accession>
<comment type="caution">
    <text evidence="1">The sequence shown here is derived from an EMBL/GenBank/DDBJ whole genome shotgun (WGS) entry which is preliminary data.</text>
</comment>
<organism evidence="1 2">
    <name type="scientific">Novipirellula rosea</name>
    <dbReference type="NCBI Taxonomy" id="1031540"/>
    <lineage>
        <taxon>Bacteria</taxon>
        <taxon>Pseudomonadati</taxon>
        <taxon>Planctomycetota</taxon>
        <taxon>Planctomycetia</taxon>
        <taxon>Pirellulales</taxon>
        <taxon>Pirellulaceae</taxon>
        <taxon>Novipirellula</taxon>
    </lineage>
</organism>
<name>A0ABP8MAI9_9BACT</name>
<dbReference type="EMBL" id="BAABGA010000008">
    <property type="protein sequence ID" value="GAA4445781.1"/>
    <property type="molecule type" value="Genomic_DNA"/>
</dbReference>
<gene>
    <name evidence="1" type="ORF">GCM10023156_05830</name>
</gene>
<evidence type="ECO:0000313" key="2">
    <source>
        <dbReference type="Proteomes" id="UP001500840"/>
    </source>
</evidence>
<keyword evidence="2" id="KW-1185">Reference proteome</keyword>
<reference evidence="2" key="1">
    <citation type="journal article" date="2019" name="Int. J. Syst. Evol. Microbiol.">
        <title>The Global Catalogue of Microorganisms (GCM) 10K type strain sequencing project: providing services to taxonomists for standard genome sequencing and annotation.</title>
        <authorList>
            <consortium name="The Broad Institute Genomics Platform"/>
            <consortium name="The Broad Institute Genome Sequencing Center for Infectious Disease"/>
            <person name="Wu L."/>
            <person name="Ma J."/>
        </authorList>
    </citation>
    <scope>NUCLEOTIDE SEQUENCE [LARGE SCALE GENOMIC DNA]</scope>
    <source>
        <strain evidence="2">JCM 17759</strain>
    </source>
</reference>
<evidence type="ECO:0000313" key="1">
    <source>
        <dbReference type="EMBL" id="GAA4445781.1"/>
    </source>
</evidence>
<sequence>MKVDLMLSCKEISKLISDSIESPLPLRKRMELWMHLRLCRLCSSFRRDVVYLHDQMQQHAADFSENSEGETEKLPLDARLRIKQAIRSRQS</sequence>
<protein>
    <recommendedName>
        <fullName evidence="3">Zinc-finger domain-containing protein</fullName>
    </recommendedName>
</protein>
<dbReference type="Proteomes" id="UP001500840">
    <property type="component" value="Unassembled WGS sequence"/>
</dbReference>